<feature type="compositionally biased region" description="Basic and acidic residues" evidence="15">
    <location>
        <begin position="1653"/>
        <end position="1662"/>
    </location>
</feature>
<dbReference type="GO" id="GO:0005840">
    <property type="term" value="C:ribosome"/>
    <property type="evidence" value="ECO:0007669"/>
    <property type="project" value="UniProtKB-KW"/>
</dbReference>
<dbReference type="PROSITE" id="PS00054">
    <property type="entry name" value="RIBOSOMAL_S11"/>
    <property type="match status" value="1"/>
</dbReference>
<dbReference type="PANTHER" id="PTHR13140">
    <property type="entry name" value="MYOSIN"/>
    <property type="match status" value="1"/>
</dbReference>
<dbReference type="Gene3D" id="4.10.240.10">
    <property type="entry name" value="Zn(2)-C6 fungal-type DNA-binding domain"/>
    <property type="match status" value="1"/>
</dbReference>
<feature type="region of interest" description="Disordered" evidence="15">
    <location>
        <begin position="2760"/>
        <end position="2812"/>
    </location>
</feature>
<feature type="region of interest" description="Disordered" evidence="15">
    <location>
        <begin position="1495"/>
        <end position="1520"/>
    </location>
</feature>
<feature type="compositionally biased region" description="Low complexity" evidence="15">
    <location>
        <begin position="2787"/>
        <end position="2809"/>
    </location>
</feature>
<dbReference type="Gene3D" id="1.20.5.4820">
    <property type="match status" value="1"/>
</dbReference>
<proteinExistence type="inferred from homology"/>
<accession>A0A139A6F3</accession>
<dbReference type="SUPFAM" id="SSF90257">
    <property type="entry name" value="Myosin rod fragments"/>
    <property type="match status" value="6"/>
</dbReference>
<name>A0A139A6F3_GONPJ</name>
<evidence type="ECO:0000256" key="10">
    <source>
        <dbReference type="ARBA" id="ARBA00023242"/>
    </source>
</evidence>
<dbReference type="GO" id="GO:0006412">
    <property type="term" value="P:translation"/>
    <property type="evidence" value="ECO:0007669"/>
    <property type="project" value="InterPro"/>
</dbReference>
<dbReference type="InterPro" id="IPR036961">
    <property type="entry name" value="Kinesin_motor_dom_sf"/>
</dbReference>
<dbReference type="Gene3D" id="1.10.10.820">
    <property type="match status" value="1"/>
</dbReference>
<feature type="compositionally biased region" description="Basic and acidic residues" evidence="15">
    <location>
        <begin position="1255"/>
        <end position="1269"/>
    </location>
</feature>
<dbReference type="OMA" id="FIGMERW"/>
<dbReference type="Pfam" id="PF00411">
    <property type="entry name" value="Ribosomal_S11"/>
    <property type="match status" value="1"/>
</dbReference>
<dbReference type="CDD" id="cd12148">
    <property type="entry name" value="fungal_TF_MHR"/>
    <property type="match status" value="1"/>
</dbReference>
<dbReference type="NCBIfam" id="NF007176">
    <property type="entry name" value="PRK09607.1"/>
    <property type="match status" value="1"/>
</dbReference>
<dbReference type="GO" id="GO:0005737">
    <property type="term" value="C:cytoplasm"/>
    <property type="evidence" value="ECO:0007669"/>
    <property type="project" value="UniProtKB-ARBA"/>
</dbReference>
<feature type="compositionally biased region" description="Basic and acidic residues" evidence="15">
    <location>
        <begin position="1627"/>
        <end position="1639"/>
    </location>
</feature>
<dbReference type="InterPro" id="IPR000048">
    <property type="entry name" value="IQ_motif_EF-hand-BS"/>
</dbReference>
<feature type="binding site" evidence="12">
    <location>
        <begin position="401"/>
        <end position="408"/>
    </location>
    <ligand>
        <name>ATP</name>
        <dbReference type="ChEBI" id="CHEBI:30616"/>
    </ligand>
</feature>
<dbReference type="InterPro" id="IPR008989">
    <property type="entry name" value="Myosin_S1_N"/>
</dbReference>
<keyword evidence="9 12" id="KW-0009">Actin-binding</keyword>
<dbReference type="Gene3D" id="1.20.5.340">
    <property type="match status" value="3"/>
</dbReference>
<dbReference type="CDD" id="cd01377">
    <property type="entry name" value="MYSc_class_II"/>
    <property type="match status" value="1"/>
</dbReference>
<dbReference type="InterPro" id="IPR036967">
    <property type="entry name" value="Ribosomal_uS11_sf"/>
</dbReference>
<evidence type="ECO:0000259" key="16">
    <source>
        <dbReference type="PROSITE" id="PS51456"/>
    </source>
</evidence>
<evidence type="ECO:0000256" key="11">
    <source>
        <dbReference type="ARBA" id="ARBA00023274"/>
    </source>
</evidence>
<dbReference type="InterPro" id="IPR002928">
    <property type="entry name" value="Myosin_tail"/>
</dbReference>
<dbReference type="InterPro" id="IPR001971">
    <property type="entry name" value="Ribosomal_uS11"/>
</dbReference>
<evidence type="ECO:0000256" key="8">
    <source>
        <dbReference type="ARBA" id="ARBA00023175"/>
    </source>
</evidence>
<dbReference type="GO" id="GO:0016459">
    <property type="term" value="C:myosin complex"/>
    <property type="evidence" value="ECO:0007669"/>
    <property type="project" value="UniProtKB-KW"/>
</dbReference>
<feature type="compositionally biased region" description="Basic and acidic residues" evidence="15">
    <location>
        <begin position="1507"/>
        <end position="1520"/>
    </location>
</feature>
<evidence type="ECO:0000256" key="15">
    <source>
        <dbReference type="SAM" id="MobiDB-lite"/>
    </source>
</evidence>
<keyword evidence="7 12" id="KW-0518">Myosin</keyword>
<dbReference type="FunFam" id="3.30.420.80:FF:000002">
    <property type="entry name" value="40S ribosomal protein S14"/>
    <property type="match status" value="1"/>
</dbReference>
<evidence type="ECO:0000256" key="7">
    <source>
        <dbReference type="ARBA" id="ARBA00023123"/>
    </source>
</evidence>
<dbReference type="FunFam" id="1.10.10.820:FF:000001">
    <property type="entry name" value="Myosin heavy chain"/>
    <property type="match status" value="1"/>
</dbReference>
<dbReference type="Gene3D" id="3.40.850.10">
    <property type="entry name" value="Kinesin motor domain"/>
    <property type="match status" value="1"/>
</dbReference>
<sequence length="3290" mass="371612">MVSSARARTLGFLASGTFLGPVFIGMERWGQRRWWNVGHTSITFCQRTRNKATGDPPKKAVKTEAAAPVTLGPPGLREGELVFGVAHIYASFNDTFVHVTDLTGRETISRVTGGMKVKADRDESSPYAAMLAAQDVAVKCKELGINALHVKMRATGGTGTKTPGPGAQSALRALARAGMKIGRIEDVTPIPTDSTRRKGGRRGRRLLRSLICRPSPQSLQQSTSTENMADAPLQRVIPNRAAVNVASDVAQAKWSEKQWVWVTDKEEGFLAGWIKEQNGDQIVVRLSNETDRSVNINDTEKMNPPKFDRVEDMADLTHLNEASVVHNLRLRYNSNLIYTYSGLFLVAVNPYRRLPIYTEQYVQAYRAKRRAEAPPHAFALADAAYSDMLSSRENQSILITGESGAGKTENTKKVIQYFAATAFDRNRKSGALEDQILQANPILESFGNAQTVRNNNSSRFGKFIRIEFNSGGTIAGANLERYLLEKSRVTHRSAKERSFHIFYQLMKCEDEELKQRLLLAGTLNDYRFMKASNKNVEDVDDAVDFRNLRESMRVMGFSPQDQVEFFRIIAVILHIGNIQPVADTDDQAVLHDTSSAEKVCHLLGINVGEFVKGLLKPRIKAGREVVQQARNVAQVLSSIEALSRAIYERMFGRLVDKINEAMDKPSSKNTFIGVLDIAGFEIFEQFFNHHMFILEQEEYRREGIEWKFIDFGLDLQPTIDLIEKTSPIGILSCLDEECVMPRATDKTFLDKLVNLWKGKSAKFEMPKIPGQSFMLQHYAGKVEYNVSDWLDKNKDPLNDNVTKLLAQSPETFVASLFSDCMGDEDLSAKKGVTSIVKKGVFRTVGQRHKEQLMSLMSQLYSTQPHFVRCILPNEEKKAGKFETLLVLDQLRCNGVLEGIRICRAGFPNRLSFADFRKRYEVIKPGVIPTGFVDGKQAAEQLIEALTLDKSQYRVGNTKVFFRAGVLADLEERRDQTLARIFTKVQALWRGYIARKKFRRMIEKSRAIKIIQKNARVYVTLREWSWWRLYSKVKPLLNVTRVDTELQKKDVEIKALDEQLVKEREEKARLEKLRAQLETEKKSVEEQLASQRGAAADQAEILQRTQLRSIELEEALADMNEELEKLNGNLSQISKQKLQTEQELQVLQQTMLEMKSGIERLERDKQAKDQQIQGLQAQAQMDTETTERLSRDKAALENQLKTLRQSLDSAATKEGDLNKVKAQLASSVSALESRLQKEQEDRAALEKTKSALESELRDARSNLDDTKRQANDVASNLARKEAELRQLTDRMNAEVTEKEAAEKSNRELQAKLQATEGELDDERREREKILVAKRKLEGEMEKMQDIMQQKGDQATKTDEVRKLREQELSDVKSQLQSLQAELEETRRRYNSQIEKLKVEIEGEKAESAKLSSSKLALEKQIRETAAQLDGAADERARLDKALRTLQTELSDTKGKLEEVLQQSGELQKAKDLAERQVQVMQSRVVELEDEKAKLEREKSLFQKQTSSAKEETEETQRKISTLEDMRKRIQTTLTEVQQQADEEERQKLELQRQLTTKSQELDSLKARYDQDATKKGLEWEEARKKLERDLAELREQFATLEAANSSLDKTRGRLTAEVEDLRHEIEREHNSTRQAERAQKAAESQLAQVSASLDSERRNREVAESNARTLKTSIDSIQKELADKVQAMSALQRQKSDLENELKNLINEVGDGGKNVHELEKSCRRLQAKVDELNGQIADNAITIEKLEESKKSLEAQFSDFRLKVEKDLASKEQQQEETRRLLLKEINSLGDQLDEANNAKNEILKQKRKLEAELEDRTSRQNNQAKSTSEIERAKKQLEASIRDVQAKLDAETRARANYEDLARRQEQKANNLQGDLETLQLQLEAQEREKKNLAKRIEELRAELEGGDDSKANLIETRKRLEKEKNALLEQLEEEQELRRQLESRGPSSGDIDEIKKRISQDYEERIEKLEESKRALLAAQRLAQQELDDRQNDLQNLDRAKKIVQAEVDDLRTRLEAETLEKAEEAAARRKLANDIKDLTDKLTAEVAKSAELTQSLDFYKSKANETWQKLEVSELAKIKAEKEATASKIQLKELQESLQEIAKDKLLLEDRSRSLEVQLIDIQEVAEQRGIELSDVTLIKQKLQSELDGAHERTKQEMEERDQAVDGLRKKYQKEMQQLAEELDNERASSVAVKEQKRQIEVENERINSRLEQEMSAASTWKREKDKLETKVNEITVMYTDSLQSQEDLQNQLATLVSKVRELQNELDEAEAAKTGLEKLKKTLEARLEELQEQFQLASRRRLDVEKSLNMLDKEMGTIRMQADEDKDRAISAQERLSSMQNDLAMAQAELSKEKEKSLELEKQNVTLNKQVKELNARVLEMESSALADNSRGFNKLSTQLQSVTQQLDGSEKEKALLSRQAREAERLLRNIQFQLAEKERSEARLKEDTTKQEERFKKLKQQHEELESLESSLQLAKRKAEREAQEYREKALRIFCVQMMECFRVQFGCCIPGFACADRNVHFGTCGGIESSFTFPPPNLESSHGSVRSAALRVGGSKHAWMVEEMAIVVTNFASASVHDRRTRLDVRRNAPVRQTKNPRTRPIDPTEFKRKDGLRSIHESKKGWREDSNCSSTAAFGEQFRCCIPEDTPDASACWKEESTVIKSDRAETMEPDAGLEPGRKKACVQRDFAVGTVCQRCHDLSLECTYTRAQGKRGPRKGTVSNVYTRLNRLEGMLSLVTAAAVAAGADVTELVQDELSHSSTKKRPKKKEPVKPRTPSSTGSQSASFTEESSASAPESGSSPDSNITNEMEVDAYLGTSAVTGYSSREPNSDGVLQGLLPENWLANPSELFFATEQSGAQSDLVTASNAQNQDLFTILENLFPSPPPTVPFPINHPSFLSSLSSSTMLNPDALGNTYVLDNLRNPPLLPPPPTVAHSAGPDSYVDARLLEPMLSLYFRHVGGYFPCMHPDTFMSQPAKYHLSHPFLTNTLFALTASFYNGSYHYPSTHTFEHYHSRAASLAMSVLDGPPSIESVWGLIHFAFGFMLGANTRARSADNFLGAAIAMARSLGLDVQAAFPAKVGSLPWIRVEERRRTLLSLRQLDGFFASLLKRSVLVPTSMVIVPPTSLNREWNPYQIGGTSAGLSFLAEMSGMAGNLTLGERAALVDSTGDMSRRVPDGSTCDPVKFTSKEIIRQELESFRAKNPQFFPTINPLPANAVSVLNNGNIGISNGPSSNVLDTNISFYAFTGRAICSRMAFHSLLGLVLPKSESTLRQANAIEAIQLM</sequence>
<keyword evidence="5 13" id="KW-0689">Ribosomal protein</keyword>
<dbReference type="InterPro" id="IPR018102">
    <property type="entry name" value="Ribosomal_uS11_CS"/>
</dbReference>
<dbReference type="GO" id="GO:0051015">
    <property type="term" value="F:actin filament binding"/>
    <property type="evidence" value="ECO:0007669"/>
    <property type="project" value="InterPro"/>
</dbReference>
<dbReference type="GO" id="GO:1990904">
    <property type="term" value="C:ribonucleoprotein complex"/>
    <property type="evidence" value="ECO:0007669"/>
    <property type="project" value="UniProtKB-KW"/>
</dbReference>
<feature type="compositionally biased region" description="Basic residues" evidence="15">
    <location>
        <begin position="2766"/>
        <end position="2775"/>
    </location>
</feature>
<dbReference type="SUPFAM" id="SSF52540">
    <property type="entry name" value="P-loop containing nucleoside triphosphate hydrolases"/>
    <property type="match status" value="1"/>
</dbReference>
<evidence type="ECO:0000313" key="19">
    <source>
        <dbReference type="Proteomes" id="UP000070544"/>
    </source>
</evidence>
<feature type="region of interest" description="Disordered" evidence="15">
    <location>
        <begin position="1535"/>
        <end position="1559"/>
    </location>
</feature>
<evidence type="ECO:0000259" key="17">
    <source>
        <dbReference type="PROSITE" id="PS51844"/>
    </source>
</evidence>
<evidence type="ECO:0000256" key="6">
    <source>
        <dbReference type="ARBA" id="ARBA00023054"/>
    </source>
</evidence>
<dbReference type="PANTHER" id="PTHR13140:SF857">
    <property type="entry name" value="MYOSIN-11"/>
    <property type="match status" value="1"/>
</dbReference>
<keyword evidence="11 13" id="KW-0687">Ribonucleoprotein</keyword>
<dbReference type="STRING" id="1344416.A0A139A6F3"/>
<dbReference type="FunFam" id="3.40.850.10:FF:000101">
    <property type="entry name" value="Slow myosin heavy chain 2"/>
    <property type="match status" value="1"/>
</dbReference>
<dbReference type="Pfam" id="PF00063">
    <property type="entry name" value="Myosin_head"/>
    <property type="match status" value="1"/>
</dbReference>
<dbReference type="OrthoDB" id="6108017at2759"/>
<feature type="compositionally biased region" description="Low complexity" evidence="15">
    <location>
        <begin position="1168"/>
        <end position="1179"/>
    </location>
</feature>
<dbReference type="Gene3D" id="3.30.420.80">
    <property type="entry name" value="Ribosomal protein S11"/>
    <property type="match status" value="1"/>
</dbReference>
<dbReference type="Gene3D" id="1.20.58.530">
    <property type="match status" value="1"/>
</dbReference>
<dbReference type="EMBL" id="KQ965794">
    <property type="protein sequence ID" value="KXS11953.1"/>
    <property type="molecule type" value="Genomic_DNA"/>
</dbReference>
<evidence type="ECO:0008006" key="20">
    <source>
        <dbReference type="Google" id="ProtNLM"/>
    </source>
</evidence>
<feature type="region of interest" description="Actin-binding" evidence="12">
    <location>
        <begin position="852"/>
        <end position="874"/>
    </location>
</feature>
<evidence type="ECO:0000256" key="9">
    <source>
        <dbReference type="ARBA" id="ARBA00023203"/>
    </source>
</evidence>
<dbReference type="Proteomes" id="UP000070544">
    <property type="component" value="Unassembled WGS sequence"/>
</dbReference>
<dbReference type="GO" id="GO:0008270">
    <property type="term" value="F:zinc ion binding"/>
    <property type="evidence" value="ECO:0007669"/>
    <property type="project" value="InterPro"/>
</dbReference>
<keyword evidence="8 12" id="KW-0505">Motor protein</keyword>
<dbReference type="InterPro" id="IPR001609">
    <property type="entry name" value="Myosin_head_motor_dom-like"/>
</dbReference>
<dbReference type="InterPro" id="IPR036864">
    <property type="entry name" value="Zn2-C6_fun-type_DNA-bd_sf"/>
</dbReference>
<dbReference type="GO" id="GO:0000146">
    <property type="term" value="F:microfilament motor activity"/>
    <property type="evidence" value="ECO:0007669"/>
    <property type="project" value="TreeGrafter"/>
</dbReference>
<comment type="similarity">
    <text evidence="1 13">Belongs to the universal ribosomal protein uS11 family.</text>
</comment>
<dbReference type="FunFam" id="1.20.5.4820:FF:000002">
    <property type="entry name" value="Myosin heavy chain 10"/>
    <property type="match status" value="1"/>
</dbReference>
<dbReference type="PROSITE" id="PS51456">
    <property type="entry name" value="MYOSIN_MOTOR"/>
    <property type="match status" value="1"/>
</dbReference>
<feature type="region of interest" description="Disordered" evidence="15">
    <location>
        <begin position="1162"/>
        <end position="1186"/>
    </location>
</feature>
<evidence type="ECO:0000256" key="1">
    <source>
        <dbReference type="ARBA" id="ARBA00006194"/>
    </source>
</evidence>
<dbReference type="GO" id="GO:0000981">
    <property type="term" value="F:DNA-binding transcription factor activity, RNA polymerase II-specific"/>
    <property type="evidence" value="ECO:0007669"/>
    <property type="project" value="InterPro"/>
</dbReference>
<evidence type="ECO:0000256" key="14">
    <source>
        <dbReference type="SAM" id="Coils"/>
    </source>
</evidence>
<dbReference type="Gene3D" id="2.30.30.360">
    <property type="entry name" value="Myosin S1 fragment, N-terminal"/>
    <property type="match status" value="1"/>
</dbReference>
<keyword evidence="10" id="KW-0539">Nucleus</keyword>
<dbReference type="SMART" id="SM00242">
    <property type="entry name" value="MYSc"/>
    <property type="match status" value="1"/>
</dbReference>
<feature type="region of interest" description="Disordered" evidence="15">
    <location>
        <begin position="1813"/>
        <end position="1832"/>
    </location>
</feature>
<evidence type="ECO:0000256" key="5">
    <source>
        <dbReference type="ARBA" id="ARBA00022980"/>
    </source>
</evidence>
<dbReference type="GO" id="GO:0006351">
    <property type="term" value="P:DNA-templated transcription"/>
    <property type="evidence" value="ECO:0007669"/>
    <property type="project" value="InterPro"/>
</dbReference>
<evidence type="ECO:0000256" key="12">
    <source>
        <dbReference type="PROSITE-ProRule" id="PRU00782"/>
    </source>
</evidence>
<feature type="coiled-coil region" evidence="14">
    <location>
        <begin position="2143"/>
        <end position="2494"/>
    </location>
</feature>
<feature type="region of interest" description="Disordered" evidence="15">
    <location>
        <begin position="1255"/>
        <end position="1276"/>
    </location>
</feature>
<dbReference type="GO" id="GO:0005524">
    <property type="term" value="F:ATP binding"/>
    <property type="evidence" value="ECO:0007669"/>
    <property type="project" value="UniProtKB-UniRule"/>
</dbReference>
<evidence type="ECO:0000256" key="3">
    <source>
        <dbReference type="ARBA" id="ARBA00022741"/>
    </source>
</evidence>
<dbReference type="Gene3D" id="1.20.120.720">
    <property type="entry name" value="Myosin VI head, motor domain, U50 subdomain"/>
    <property type="match status" value="1"/>
</dbReference>
<keyword evidence="4 12" id="KW-0067">ATP-binding</keyword>
<dbReference type="GO" id="GO:0003677">
    <property type="term" value="F:DNA binding"/>
    <property type="evidence" value="ECO:0007669"/>
    <property type="project" value="InterPro"/>
</dbReference>
<protein>
    <recommendedName>
        <fullName evidence="20">Myosin heavy chain</fullName>
    </recommendedName>
</protein>
<evidence type="ECO:0000313" key="18">
    <source>
        <dbReference type="EMBL" id="KXS11953.1"/>
    </source>
</evidence>
<dbReference type="InterPro" id="IPR004009">
    <property type="entry name" value="SH3_Myosin"/>
</dbReference>
<dbReference type="SMART" id="SM00015">
    <property type="entry name" value="IQ"/>
    <property type="match status" value="2"/>
</dbReference>
<feature type="coiled-coil region" evidence="14">
    <location>
        <begin position="2080"/>
        <end position="2114"/>
    </location>
</feature>
<dbReference type="Pfam" id="PF04082">
    <property type="entry name" value="Fungal_trans"/>
    <property type="match status" value="1"/>
</dbReference>
<organism evidence="18 19">
    <name type="scientific">Gonapodya prolifera (strain JEL478)</name>
    <name type="common">Monoblepharis prolifera</name>
    <dbReference type="NCBI Taxonomy" id="1344416"/>
    <lineage>
        <taxon>Eukaryota</taxon>
        <taxon>Fungi</taxon>
        <taxon>Fungi incertae sedis</taxon>
        <taxon>Chytridiomycota</taxon>
        <taxon>Chytridiomycota incertae sedis</taxon>
        <taxon>Monoblepharidomycetes</taxon>
        <taxon>Monoblepharidales</taxon>
        <taxon>Gonapodyaceae</taxon>
        <taxon>Gonapodya</taxon>
    </lineage>
</organism>
<evidence type="ECO:0000256" key="2">
    <source>
        <dbReference type="ARBA" id="ARBA00008314"/>
    </source>
</evidence>
<dbReference type="PRINTS" id="PR00193">
    <property type="entry name" value="MYOSINHEAVY"/>
</dbReference>
<dbReference type="Pfam" id="PF02736">
    <property type="entry name" value="Myosin_N"/>
    <property type="match status" value="1"/>
</dbReference>
<comment type="similarity">
    <text evidence="2 12">Belongs to the TRAFAC class myosin-kinesin ATPase superfamily. Myosin family.</text>
</comment>
<keyword evidence="6 14" id="KW-0175">Coiled coil</keyword>
<feature type="region of interest" description="Disordered" evidence="15">
    <location>
        <begin position="1627"/>
        <end position="1666"/>
    </location>
</feature>
<evidence type="ECO:0000256" key="13">
    <source>
        <dbReference type="RuleBase" id="RU003629"/>
    </source>
</evidence>
<gene>
    <name evidence="18" type="ORF">M427DRAFT_46743</name>
</gene>
<dbReference type="SUPFAM" id="SSF53137">
    <property type="entry name" value="Translational machinery components"/>
    <property type="match status" value="1"/>
</dbReference>
<evidence type="ECO:0000256" key="4">
    <source>
        <dbReference type="ARBA" id="ARBA00022840"/>
    </source>
</evidence>
<feature type="domain" description="Myosin motor" evidence="16">
    <location>
        <begin position="308"/>
        <end position="974"/>
    </location>
</feature>
<feature type="domain" description="Myosin N-terminal SH3-like" evidence="17">
    <location>
        <begin position="255"/>
        <end position="304"/>
    </location>
</feature>
<dbReference type="GO" id="GO:0007015">
    <property type="term" value="P:actin filament organization"/>
    <property type="evidence" value="ECO:0007669"/>
    <property type="project" value="TreeGrafter"/>
</dbReference>
<dbReference type="CDD" id="cd23767">
    <property type="entry name" value="IQCD"/>
    <property type="match status" value="1"/>
</dbReference>
<keyword evidence="3 12" id="KW-0547">Nucleotide-binding</keyword>
<dbReference type="Pfam" id="PF01576">
    <property type="entry name" value="Myosin_tail_1"/>
    <property type="match status" value="1"/>
</dbReference>
<dbReference type="HAMAP" id="MF_01310">
    <property type="entry name" value="Ribosomal_uS11"/>
    <property type="match status" value="1"/>
</dbReference>
<keyword evidence="19" id="KW-1185">Reference proteome</keyword>
<dbReference type="PROSITE" id="PS51844">
    <property type="entry name" value="SH3_LIKE"/>
    <property type="match status" value="1"/>
</dbReference>
<dbReference type="GO" id="GO:0016020">
    <property type="term" value="C:membrane"/>
    <property type="evidence" value="ECO:0007669"/>
    <property type="project" value="TreeGrafter"/>
</dbReference>
<reference evidence="18 19" key="1">
    <citation type="journal article" date="2015" name="Genome Biol. Evol.">
        <title>Phylogenomic analyses indicate that early fungi evolved digesting cell walls of algal ancestors of land plants.</title>
        <authorList>
            <person name="Chang Y."/>
            <person name="Wang S."/>
            <person name="Sekimoto S."/>
            <person name="Aerts A.L."/>
            <person name="Choi C."/>
            <person name="Clum A."/>
            <person name="LaButti K.M."/>
            <person name="Lindquist E.A."/>
            <person name="Yee Ngan C."/>
            <person name="Ohm R.A."/>
            <person name="Salamov A.A."/>
            <person name="Grigoriev I.V."/>
            <person name="Spatafora J.W."/>
            <person name="Berbee M.L."/>
        </authorList>
    </citation>
    <scope>NUCLEOTIDE SEQUENCE [LARGE SCALE GENOMIC DNA]</scope>
    <source>
        <strain evidence="18 19">JEL478</strain>
    </source>
</reference>
<dbReference type="InterPro" id="IPR027417">
    <property type="entry name" value="P-loop_NTPase"/>
</dbReference>
<dbReference type="PROSITE" id="PS50096">
    <property type="entry name" value="IQ"/>
    <property type="match status" value="1"/>
</dbReference>
<dbReference type="GO" id="GO:0003735">
    <property type="term" value="F:structural constituent of ribosome"/>
    <property type="evidence" value="ECO:0007669"/>
    <property type="project" value="InterPro"/>
</dbReference>
<dbReference type="InterPro" id="IPR007219">
    <property type="entry name" value="XnlR_reg_dom"/>
</dbReference>